<reference evidence="1" key="2">
    <citation type="submission" date="2020-11" db="EMBL/GenBank/DDBJ databases">
        <authorList>
            <person name="McCartney M.A."/>
            <person name="Auch B."/>
            <person name="Kono T."/>
            <person name="Mallez S."/>
            <person name="Becker A."/>
            <person name="Gohl D.M."/>
            <person name="Silverstein K.A.T."/>
            <person name="Koren S."/>
            <person name="Bechman K.B."/>
            <person name="Herman A."/>
            <person name="Abrahante J.E."/>
            <person name="Garbe J."/>
        </authorList>
    </citation>
    <scope>NUCLEOTIDE SEQUENCE</scope>
    <source>
        <strain evidence="1">Duluth1</strain>
        <tissue evidence="1">Whole animal</tissue>
    </source>
</reference>
<reference evidence="1" key="1">
    <citation type="journal article" date="2019" name="bioRxiv">
        <title>The Genome of the Zebra Mussel, Dreissena polymorpha: A Resource for Invasive Species Research.</title>
        <authorList>
            <person name="McCartney M.A."/>
            <person name="Auch B."/>
            <person name="Kono T."/>
            <person name="Mallez S."/>
            <person name="Zhang Y."/>
            <person name="Obille A."/>
            <person name="Becker A."/>
            <person name="Abrahante J.E."/>
            <person name="Garbe J."/>
            <person name="Badalamenti J.P."/>
            <person name="Herman A."/>
            <person name="Mangelson H."/>
            <person name="Liachko I."/>
            <person name="Sullivan S."/>
            <person name="Sone E.D."/>
            <person name="Koren S."/>
            <person name="Silverstein K.A.T."/>
            <person name="Beckman K.B."/>
            <person name="Gohl D.M."/>
        </authorList>
    </citation>
    <scope>NUCLEOTIDE SEQUENCE</scope>
    <source>
        <strain evidence="1">Duluth1</strain>
        <tissue evidence="1">Whole animal</tissue>
    </source>
</reference>
<comment type="caution">
    <text evidence="1">The sequence shown here is derived from an EMBL/GenBank/DDBJ whole genome shotgun (WGS) entry which is preliminary data.</text>
</comment>
<dbReference type="Proteomes" id="UP000828390">
    <property type="component" value="Unassembled WGS sequence"/>
</dbReference>
<evidence type="ECO:0000313" key="2">
    <source>
        <dbReference type="Proteomes" id="UP000828390"/>
    </source>
</evidence>
<protein>
    <submittedName>
        <fullName evidence="1">Uncharacterized protein</fullName>
    </submittedName>
</protein>
<accession>A0A9D4M228</accession>
<evidence type="ECO:0000313" key="1">
    <source>
        <dbReference type="EMBL" id="KAH3867792.1"/>
    </source>
</evidence>
<organism evidence="1 2">
    <name type="scientific">Dreissena polymorpha</name>
    <name type="common">Zebra mussel</name>
    <name type="synonym">Mytilus polymorpha</name>
    <dbReference type="NCBI Taxonomy" id="45954"/>
    <lineage>
        <taxon>Eukaryota</taxon>
        <taxon>Metazoa</taxon>
        <taxon>Spiralia</taxon>
        <taxon>Lophotrochozoa</taxon>
        <taxon>Mollusca</taxon>
        <taxon>Bivalvia</taxon>
        <taxon>Autobranchia</taxon>
        <taxon>Heteroconchia</taxon>
        <taxon>Euheterodonta</taxon>
        <taxon>Imparidentia</taxon>
        <taxon>Neoheterodontei</taxon>
        <taxon>Myida</taxon>
        <taxon>Dreissenoidea</taxon>
        <taxon>Dreissenidae</taxon>
        <taxon>Dreissena</taxon>
    </lineage>
</organism>
<keyword evidence="2" id="KW-1185">Reference proteome</keyword>
<dbReference type="EMBL" id="JAIWYP010000002">
    <property type="protein sequence ID" value="KAH3867792.1"/>
    <property type="molecule type" value="Genomic_DNA"/>
</dbReference>
<sequence>MRMTSNLIKKKTVPPLGGHFFSTNRNLFGNQLSFHQTNVLTKYNVDWTINMTSEKTCPPLVAMTNILTTFHEDWTVNVTSRMLTKKTPPPTSGHVFQRTGTIFKPT</sequence>
<gene>
    <name evidence="1" type="ORF">DPMN_030929</name>
</gene>
<dbReference type="AlphaFoldDB" id="A0A9D4M228"/>
<proteinExistence type="predicted"/>
<name>A0A9D4M228_DREPO</name>